<name>A0A3G8ZX89_9ACTN</name>
<gene>
    <name evidence="2" type="ORF">EH165_11380</name>
</gene>
<evidence type="ECO:0000256" key="1">
    <source>
        <dbReference type="SAM" id="MobiDB-lite"/>
    </source>
</evidence>
<proteinExistence type="predicted"/>
<evidence type="ECO:0000313" key="2">
    <source>
        <dbReference type="EMBL" id="AZI58646.1"/>
    </source>
</evidence>
<sequence length="181" mass="17559">MVVGVVGPVVVGCVDVVVDEADVLGLAVIGDVAVGDVAVGDVEFDDVVFDEVAGDVVVGGVVGVDVVVGLVVVEVVVESAVVGLVVVDVVGFEVVGDGAIVVAEVVGTDVASGKFGVVPDGGVAVCWVLLSEGVACAESELVPENGEEPLAGPLSDKGVPAGFDPAPVETPPASGPPVVIA</sequence>
<keyword evidence="3" id="KW-1185">Reference proteome</keyword>
<protein>
    <submittedName>
        <fullName evidence="2">Uncharacterized protein</fullName>
    </submittedName>
</protein>
<feature type="region of interest" description="Disordered" evidence="1">
    <location>
        <begin position="146"/>
        <end position="181"/>
    </location>
</feature>
<evidence type="ECO:0000313" key="3">
    <source>
        <dbReference type="Proteomes" id="UP000268084"/>
    </source>
</evidence>
<reference evidence="2 3" key="1">
    <citation type="submission" date="2018-11" db="EMBL/GenBank/DDBJ databases">
        <authorList>
            <person name="Da X."/>
        </authorList>
    </citation>
    <scope>NUCLEOTIDE SEQUENCE [LARGE SCALE GENOMIC DNA]</scope>
    <source>
        <strain evidence="2 3">S14-144</strain>
    </source>
</reference>
<dbReference type="EMBL" id="CP034170">
    <property type="protein sequence ID" value="AZI58646.1"/>
    <property type="molecule type" value="Genomic_DNA"/>
</dbReference>
<dbReference type="AlphaFoldDB" id="A0A3G8ZX89"/>
<dbReference type="KEGG" id="nak:EH165_11380"/>
<dbReference type="Proteomes" id="UP000268084">
    <property type="component" value="Chromosome"/>
</dbReference>
<reference evidence="2 3" key="2">
    <citation type="submission" date="2018-12" db="EMBL/GenBank/DDBJ databases">
        <title>Nakamurella antarcticus sp. nov., isolated from Antarctica South Shetland Islands soil.</title>
        <authorList>
            <person name="Peng F."/>
        </authorList>
    </citation>
    <scope>NUCLEOTIDE SEQUENCE [LARGE SCALE GENOMIC DNA]</scope>
    <source>
        <strain evidence="2 3">S14-144</strain>
    </source>
</reference>
<accession>A0A3G8ZX89</accession>
<organism evidence="2 3">
    <name type="scientific">Nakamurella antarctica</name>
    <dbReference type="NCBI Taxonomy" id="1902245"/>
    <lineage>
        <taxon>Bacteria</taxon>
        <taxon>Bacillati</taxon>
        <taxon>Actinomycetota</taxon>
        <taxon>Actinomycetes</taxon>
        <taxon>Nakamurellales</taxon>
        <taxon>Nakamurellaceae</taxon>
        <taxon>Nakamurella</taxon>
    </lineage>
</organism>